<keyword evidence="2" id="KW-1185">Reference proteome</keyword>
<name>A0AAD7TC11_9TELE</name>
<evidence type="ECO:0000313" key="2">
    <source>
        <dbReference type="Proteomes" id="UP001221898"/>
    </source>
</evidence>
<evidence type="ECO:0000313" key="1">
    <source>
        <dbReference type="EMBL" id="KAJ8417558.1"/>
    </source>
</evidence>
<protein>
    <submittedName>
        <fullName evidence="1">Uncharacterized protein</fullName>
    </submittedName>
</protein>
<dbReference type="Proteomes" id="UP001221898">
    <property type="component" value="Unassembled WGS sequence"/>
</dbReference>
<reference evidence="1" key="1">
    <citation type="journal article" date="2023" name="Science">
        <title>Genome structures resolve the early diversification of teleost fishes.</title>
        <authorList>
            <person name="Parey E."/>
            <person name="Louis A."/>
            <person name="Montfort J."/>
            <person name="Bouchez O."/>
            <person name="Roques C."/>
            <person name="Iampietro C."/>
            <person name="Lluch J."/>
            <person name="Castinel A."/>
            <person name="Donnadieu C."/>
            <person name="Desvignes T."/>
            <person name="Floi Bucao C."/>
            <person name="Jouanno E."/>
            <person name="Wen M."/>
            <person name="Mejri S."/>
            <person name="Dirks R."/>
            <person name="Jansen H."/>
            <person name="Henkel C."/>
            <person name="Chen W.J."/>
            <person name="Zahm M."/>
            <person name="Cabau C."/>
            <person name="Klopp C."/>
            <person name="Thompson A.W."/>
            <person name="Robinson-Rechavi M."/>
            <person name="Braasch I."/>
            <person name="Lecointre G."/>
            <person name="Bobe J."/>
            <person name="Postlethwait J.H."/>
            <person name="Berthelot C."/>
            <person name="Roest Crollius H."/>
            <person name="Guiguen Y."/>
        </authorList>
    </citation>
    <scope>NUCLEOTIDE SEQUENCE</scope>
    <source>
        <strain evidence="1">NC1722</strain>
    </source>
</reference>
<gene>
    <name evidence="1" type="ORF">AAFF_G00224010</name>
</gene>
<accession>A0AAD7TC11</accession>
<organism evidence="1 2">
    <name type="scientific">Aldrovandia affinis</name>
    <dbReference type="NCBI Taxonomy" id="143900"/>
    <lineage>
        <taxon>Eukaryota</taxon>
        <taxon>Metazoa</taxon>
        <taxon>Chordata</taxon>
        <taxon>Craniata</taxon>
        <taxon>Vertebrata</taxon>
        <taxon>Euteleostomi</taxon>
        <taxon>Actinopterygii</taxon>
        <taxon>Neopterygii</taxon>
        <taxon>Teleostei</taxon>
        <taxon>Notacanthiformes</taxon>
        <taxon>Halosauridae</taxon>
        <taxon>Aldrovandia</taxon>
    </lineage>
</organism>
<dbReference type="AlphaFoldDB" id="A0AAD7TC11"/>
<sequence length="82" mass="8495">MGHIPPRLINQAQTVKDMGDPHAGADGSDKAAVALGWNFIKGQPHGSSEHAEHVGVDTPTGLLGAEKMLGAPQARWEGSCGE</sequence>
<proteinExistence type="predicted"/>
<comment type="caution">
    <text evidence="1">The sequence shown here is derived from an EMBL/GenBank/DDBJ whole genome shotgun (WGS) entry which is preliminary data.</text>
</comment>
<dbReference type="EMBL" id="JAINUG010000003">
    <property type="protein sequence ID" value="KAJ8417558.1"/>
    <property type="molecule type" value="Genomic_DNA"/>
</dbReference>